<dbReference type="OMA" id="CIGLREY"/>
<proteinExistence type="inferred from homology"/>
<protein>
    <recommendedName>
        <fullName evidence="6">SAM domain-containing protein</fullName>
    </recommendedName>
</protein>
<evidence type="ECO:0000256" key="5">
    <source>
        <dbReference type="SAM" id="MobiDB-lite"/>
    </source>
</evidence>
<dbReference type="GO" id="GO:0007274">
    <property type="term" value="P:neuromuscular synaptic transmission"/>
    <property type="evidence" value="ECO:0007669"/>
    <property type="project" value="EnsemblMetazoa"/>
</dbReference>
<dbReference type="CDD" id="cd09568">
    <property type="entry name" value="SAM_liprin-alpha1_2_3_4_repeat3"/>
    <property type="match status" value="1"/>
</dbReference>
<dbReference type="GO" id="GO:1905608">
    <property type="term" value="P:positive regulation of presynapse assembly"/>
    <property type="evidence" value="ECO:0007669"/>
    <property type="project" value="EnsemblMetazoa"/>
</dbReference>
<dbReference type="InterPro" id="IPR001660">
    <property type="entry name" value="SAM"/>
</dbReference>
<dbReference type="SUPFAM" id="SSF47769">
    <property type="entry name" value="SAM/Pointed domain"/>
    <property type="match status" value="3"/>
</dbReference>
<dbReference type="GO" id="GO:1904115">
    <property type="term" value="C:axon cytoplasm"/>
    <property type="evidence" value="ECO:0007669"/>
    <property type="project" value="GOC"/>
</dbReference>
<dbReference type="SMART" id="SM00454">
    <property type="entry name" value="SAM"/>
    <property type="match status" value="3"/>
</dbReference>
<dbReference type="CDD" id="cd09565">
    <property type="entry name" value="SAM_liprin-alpha1_2_3_4_repeat2"/>
    <property type="match status" value="1"/>
</dbReference>
<feature type="domain" description="SAM" evidence="6">
    <location>
        <begin position="1174"/>
        <end position="1243"/>
    </location>
</feature>
<name>A0A8R1XY74_ONCVO</name>
<reference evidence="7" key="2">
    <citation type="submission" date="2022-06" db="UniProtKB">
        <authorList>
            <consortium name="EnsemblMetazoa"/>
        </authorList>
    </citation>
    <scope>IDENTIFICATION</scope>
</reference>
<comment type="similarity">
    <text evidence="1">Belongs to the liprin family. Liprin-alpha subfamily.</text>
</comment>
<evidence type="ECO:0000256" key="2">
    <source>
        <dbReference type="ARBA" id="ARBA00022737"/>
    </source>
</evidence>
<dbReference type="GO" id="GO:0030159">
    <property type="term" value="F:signaling receptor complex adaptor activity"/>
    <property type="evidence" value="ECO:0007669"/>
    <property type="project" value="EnsemblMetazoa"/>
</dbReference>
<dbReference type="InterPro" id="IPR037620">
    <property type="entry name" value="LIP-1_SAM_1"/>
</dbReference>
<feature type="region of interest" description="Disordered" evidence="5">
    <location>
        <begin position="12"/>
        <end position="40"/>
    </location>
</feature>
<dbReference type="Proteomes" id="UP000024404">
    <property type="component" value="Unassembled WGS sequence"/>
</dbReference>
<keyword evidence="2" id="KW-0677">Repeat</keyword>
<dbReference type="GO" id="GO:0008104">
    <property type="term" value="P:intracellular protein localization"/>
    <property type="evidence" value="ECO:0007669"/>
    <property type="project" value="EnsemblMetazoa"/>
</dbReference>
<dbReference type="CDD" id="cd09562">
    <property type="entry name" value="SAM_liprin-alpha1_2_3_4_repeat1"/>
    <property type="match status" value="1"/>
</dbReference>
<dbReference type="Pfam" id="PF25526">
    <property type="entry name" value="LIP-1"/>
    <property type="match status" value="1"/>
</dbReference>
<dbReference type="InterPro" id="IPR057892">
    <property type="entry name" value="LIP-1_CC2"/>
</dbReference>
<evidence type="ECO:0000256" key="1">
    <source>
        <dbReference type="ARBA" id="ARBA00007026"/>
    </source>
</evidence>
<dbReference type="Pfam" id="PF07647">
    <property type="entry name" value="SAM_2"/>
    <property type="match status" value="1"/>
</dbReference>
<dbReference type="EnsemblMetazoa" id="OVOC5107.1">
    <property type="protein sequence ID" value="OVOC5107.1"/>
    <property type="gene ID" value="WBGene00241916"/>
</dbReference>
<sequence>MSWNGTMMCDVMPTISEDGVDPPQGSGTESGDLSGTGGDQNRIEQLMVNMLDERDKLLEQLQLLELNSLVLHLTFVCQDAQRRIDDLQQHVKDTERDKESLRRQFDLQTQHLPGELQSLTKELAQLREQLLEKDEEIVELKAERNNTRLLLEHLECLVSRHERSLRMTVMKRQAQSPAAGVSSEVEVLKALKSLFEHHKALDEKVRERLRVAMERVATLEDELSTKGDENSSLKAKLAKVVAEVEEAHQQVSKCVSKWNNSRKTAATNRESFDYFIRKRSNSKLCKIFFEIREIAELGSVESAGVLVELQEACQRLKQELASSMQQCQELNNRNTELEVQLTATQKEGRMEQEQVNKLQHHLQELQAQREDQEARISTLESRYMSAQREATCLRDLNDKLEHRLANKDAAVRLNEEKVRSLQERLELAEKQLAQSLKKAESLPSVEAELQQRMEALTAAEQKQLSAEEQMNRLARQVEERSAELERAVQREKMNEEHNQRLSSTVDKLLSESNDRLQLHLKERMQALDEKNRLTQQLEQTKKIYDQCERTKERLQRDNESLRQEIEALRNQLYNARTAQYHFRLHSSPMILPVTAPPVPVQSPSGPGGPPPPPVVAVTASTGAAVYGGIRRAQKGRLQALQEDPSKVQTLNEQEWDRLQQAHVLANVQHAFSSSSSMMDMTGGGSGSTACPPGPNTATMSGAADPHTLANMLQERLNAINSEIRLIEQEKTHAERIAEQLESRATAVAAAAAAANGESQALSTHSTPRNSPQHDFLTTKYNTLPANASTSHIHGGGSNGPMDSSYSHQFGAVNEMPNGVATFDYGMRGRRYPGAADQMQHSFTGPFLDDEYNASSGPTPPGILMDRLSPTSSITSSQHDHSPVYGTPAIAKGAKKQRSTSSTAAKTLGRLFNKKAKSSSCGSNLRQLAQYEQGGYSDSETSLEGIALTSGVATSTSLFTGKSMNGGVILGAAAAADFDRRKKKKYELLEEAMKARTPFALWNGPTVVAWLELWVGMPAWYVAACRANVKSGAIMSALSDQEIQREIGISNPLHRLKLRLAIQEMVSLTSPSAPRTTRATLAFGEMNHEWIGNEWLPSLGLAQYRPAFMECLLDARMLEHLSKRDLRTHLKMLDSFHRASLQYGIICLKKLNYDKKTLIERRKACENVSRDVLVWSNDRVARWVEEIGLGAYASQLKDSGVHGALIALDHTFDAQSLALSLQIPPQDFSARQLLEHAFEQLVIAVDCRSSTTTFGTGTSDADCHGSIATVNAAVTTASTTVATGTGNYSSVPPPSPPS</sequence>
<keyword evidence="8" id="KW-1185">Reference proteome</keyword>
<evidence type="ECO:0000256" key="4">
    <source>
        <dbReference type="SAM" id="Coils"/>
    </source>
</evidence>
<dbReference type="GO" id="GO:0042803">
    <property type="term" value="F:protein homodimerization activity"/>
    <property type="evidence" value="ECO:0007669"/>
    <property type="project" value="EnsemblMetazoa"/>
</dbReference>
<dbReference type="Pfam" id="PF00536">
    <property type="entry name" value="SAM_1"/>
    <property type="match status" value="2"/>
</dbReference>
<dbReference type="PROSITE" id="PS50105">
    <property type="entry name" value="SAM_DOMAIN"/>
    <property type="match status" value="3"/>
</dbReference>
<dbReference type="InterPro" id="IPR013761">
    <property type="entry name" value="SAM/pointed_sf"/>
</dbReference>
<dbReference type="InterPro" id="IPR029515">
    <property type="entry name" value="Liprin"/>
</dbReference>
<feature type="coiled-coil region" evidence="4">
    <location>
        <begin position="709"/>
        <end position="743"/>
    </location>
</feature>
<evidence type="ECO:0000256" key="3">
    <source>
        <dbReference type="ARBA" id="ARBA00023054"/>
    </source>
</evidence>
<dbReference type="GO" id="GO:0140660">
    <property type="term" value="F:cytoskeletal motor activator activity"/>
    <property type="evidence" value="ECO:0007669"/>
    <property type="project" value="EnsemblMetazoa"/>
</dbReference>
<accession>A0A8R1XY74</accession>
<evidence type="ECO:0000313" key="7">
    <source>
        <dbReference type="EnsemblMetazoa" id="OVOC5107.1"/>
    </source>
</evidence>
<dbReference type="GO" id="GO:0007626">
    <property type="term" value="P:locomotory behavior"/>
    <property type="evidence" value="ECO:0007669"/>
    <property type="project" value="EnsemblMetazoa"/>
</dbReference>
<evidence type="ECO:0000313" key="8">
    <source>
        <dbReference type="Proteomes" id="UP000024404"/>
    </source>
</evidence>
<dbReference type="GO" id="GO:1903744">
    <property type="term" value="P:positive regulation of anterograde synaptic vesicle transport"/>
    <property type="evidence" value="ECO:0007669"/>
    <property type="project" value="EnsemblMetazoa"/>
</dbReference>
<reference evidence="8" key="1">
    <citation type="submission" date="2013-10" db="EMBL/GenBank/DDBJ databases">
        <title>Genome sequencing of Onchocerca volvulus.</title>
        <authorList>
            <person name="Cotton J."/>
            <person name="Tsai J."/>
            <person name="Stanley E."/>
            <person name="Tracey A."/>
            <person name="Holroyd N."/>
            <person name="Lustigman S."/>
            <person name="Berriman M."/>
        </authorList>
    </citation>
    <scope>NUCLEOTIDE SEQUENCE</scope>
</reference>
<dbReference type="GO" id="GO:0040011">
    <property type="term" value="P:locomotion"/>
    <property type="evidence" value="ECO:0007669"/>
    <property type="project" value="EnsemblMetazoa"/>
</dbReference>
<feature type="domain" description="SAM" evidence="6">
    <location>
        <begin position="1093"/>
        <end position="1150"/>
    </location>
</feature>
<dbReference type="GO" id="GO:0048490">
    <property type="term" value="P:anterograde synaptic vesicle transport"/>
    <property type="evidence" value="ECO:0007669"/>
    <property type="project" value="EnsemblMetazoa"/>
</dbReference>
<dbReference type="EMBL" id="CMVM020000148">
    <property type="status" value="NOT_ANNOTATED_CDS"/>
    <property type="molecule type" value="Genomic_DNA"/>
</dbReference>
<evidence type="ECO:0000259" key="6">
    <source>
        <dbReference type="PROSITE" id="PS50105"/>
    </source>
</evidence>
<dbReference type="GO" id="GO:0097445">
    <property type="term" value="C:presynaptic active zone dense projection"/>
    <property type="evidence" value="ECO:0007669"/>
    <property type="project" value="EnsemblMetazoa"/>
</dbReference>
<dbReference type="GO" id="GO:0019894">
    <property type="term" value="F:kinesin binding"/>
    <property type="evidence" value="ECO:0007669"/>
    <property type="project" value="EnsemblMetazoa"/>
</dbReference>
<feature type="coiled-coil region" evidence="4">
    <location>
        <begin position="202"/>
        <end position="250"/>
    </location>
</feature>
<feature type="coiled-coil region" evidence="4">
    <location>
        <begin position="47"/>
        <end position="157"/>
    </location>
</feature>
<dbReference type="InterPro" id="IPR037621">
    <property type="entry name" value="LIP-1_SAM_2"/>
</dbReference>
<dbReference type="Gene3D" id="1.10.150.50">
    <property type="entry name" value="Transcription Factor, Ets-1"/>
    <property type="match status" value="3"/>
</dbReference>
<dbReference type="InterPro" id="IPR037622">
    <property type="entry name" value="LIP-1_SAM_3"/>
</dbReference>
<feature type="coiled-coil region" evidence="4">
    <location>
        <begin position="306"/>
        <end position="578"/>
    </location>
</feature>
<dbReference type="GO" id="GO:0018991">
    <property type="term" value="P:egg-laying behavior"/>
    <property type="evidence" value="ECO:0007669"/>
    <property type="project" value="EnsemblMetazoa"/>
</dbReference>
<dbReference type="PANTHER" id="PTHR12587:SF20">
    <property type="entry name" value="LIPRIN-ALPHA, ISOFORM E"/>
    <property type="match status" value="1"/>
</dbReference>
<dbReference type="PANTHER" id="PTHR12587">
    <property type="entry name" value="LAR INTERACTING PROTEIN LIP -RELATED PROTEIN"/>
    <property type="match status" value="1"/>
</dbReference>
<organism evidence="7 8">
    <name type="scientific">Onchocerca volvulus</name>
    <dbReference type="NCBI Taxonomy" id="6282"/>
    <lineage>
        <taxon>Eukaryota</taxon>
        <taxon>Metazoa</taxon>
        <taxon>Ecdysozoa</taxon>
        <taxon>Nematoda</taxon>
        <taxon>Chromadorea</taxon>
        <taxon>Rhabditida</taxon>
        <taxon>Spirurina</taxon>
        <taxon>Spiruromorpha</taxon>
        <taxon>Filarioidea</taxon>
        <taxon>Onchocercidae</taxon>
        <taxon>Onchocerca</taxon>
    </lineage>
</organism>
<dbReference type="AlphaFoldDB" id="A0A8R1XY74"/>
<keyword evidence="3 4" id="KW-0175">Coiled coil</keyword>
<feature type="domain" description="SAM" evidence="6">
    <location>
        <begin position="1001"/>
        <end position="1067"/>
    </location>
</feature>
<dbReference type="GO" id="GO:0050808">
    <property type="term" value="P:synapse organization"/>
    <property type="evidence" value="ECO:0007669"/>
    <property type="project" value="EnsemblMetazoa"/>
</dbReference>